<organism evidence="1 2">
    <name type="scientific">Giardia intestinalis</name>
    <name type="common">Giardia lamblia</name>
    <dbReference type="NCBI Taxonomy" id="5741"/>
    <lineage>
        <taxon>Eukaryota</taxon>
        <taxon>Metamonada</taxon>
        <taxon>Diplomonadida</taxon>
        <taxon>Hexamitidae</taxon>
        <taxon>Giardiinae</taxon>
        <taxon>Giardia</taxon>
    </lineage>
</organism>
<dbReference type="VEuPathDB" id="GiardiaDB:DHA2_12953"/>
<proteinExistence type="predicted"/>
<dbReference type="VEuPathDB" id="GiardiaDB:GL50581_1248"/>
<comment type="caution">
    <text evidence="1">The sequence shown here is derived from an EMBL/GenBank/DDBJ whole genome shotgun (WGS) entry which is preliminary data.</text>
</comment>
<sequence>MRRRTASAEIKNNSSKRIHFMIKETMGIEIDGDKYTMISSKRHSSVVLYSPSGKPSYLAFKKLVPPYDKLTYDNETRRLISETTIAPALSYSVFKAMGTHSLKNILTLSVDKRTSFTEVRTNFLQVPKDYVALTLTLDHALISPNLLTLTMTFMAVIEGFSSASHNSVLRGLYYVPPTIVPRPEIWTRQAKLFYQEIMRLRDGYGYFVITPV</sequence>
<reference evidence="2" key="1">
    <citation type="submission" date="2012-02" db="EMBL/GenBank/DDBJ databases">
        <title>Genome sequencing of Giardia lamblia Genotypes A2 and B isolates (DH and GS) and comparative analysis with the genomes of Genotypes A1 and E (WB and Pig).</title>
        <authorList>
            <person name="Adam R."/>
            <person name="Dahlstrom E."/>
            <person name="Martens C."/>
            <person name="Bruno D."/>
            <person name="Barbian K."/>
            <person name="Porcella S.F."/>
            <person name="Nash T."/>
        </authorList>
    </citation>
    <scope>NUCLEOTIDE SEQUENCE</scope>
    <source>
        <strain evidence="2">DH</strain>
    </source>
</reference>
<evidence type="ECO:0000313" key="1">
    <source>
        <dbReference type="EMBL" id="ESU38165.1"/>
    </source>
</evidence>
<gene>
    <name evidence="1" type="ORF">DHA2_12953</name>
</gene>
<name>V6TMJ5_GIAIN</name>
<evidence type="ECO:0000313" key="2">
    <source>
        <dbReference type="Proteomes" id="UP000018320"/>
    </source>
</evidence>
<dbReference type="VEuPathDB" id="GiardiaDB:GL50803_0012953"/>
<dbReference type="AlphaFoldDB" id="V6TMJ5"/>
<reference evidence="1 2" key="2">
    <citation type="journal article" date="2013" name="Genome Biol. Evol.">
        <title>Genome sequencing of Giardia lamblia genotypes A2 and B isolates (DH and GS) and comparative analysis with the genomes of genotypes A1 and E (WB and Pig).</title>
        <authorList>
            <person name="Adam R.D."/>
            <person name="Dahlstrom E.W."/>
            <person name="Martens C.A."/>
            <person name="Bruno D.P."/>
            <person name="Barbian K.D."/>
            <person name="Ricklefs S.M."/>
            <person name="Hernandez M.M."/>
            <person name="Narla N.P."/>
            <person name="Patel R.B."/>
            <person name="Porcella S.F."/>
            <person name="Nash T.E."/>
        </authorList>
    </citation>
    <scope>NUCLEOTIDE SEQUENCE [LARGE SCALE GENOMIC DNA]</scope>
    <source>
        <strain evidence="1 2">DH</strain>
    </source>
</reference>
<accession>V6TMJ5</accession>
<dbReference type="EMBL" id="AHGT01000016">
    <property type="protein sequence ID" value="ESU38165.1"/>
    <property type="molecule type" value="Genomic_DNA"/>
</dbReference>
<dbReference type="Proteomes" id="UP000018320">
    <property type="component" value="Unassembled WGS sequence"/>
</dbReference>
<protein>
    <submittedName>
        <fullName evidence="1">Uncharacterized protein</fullName>
    </submittedName>
</protein>
<dbReference type="VEuPathDB" id="GiardiaDB:QR46_3595"/>